<dbReference type="GO" id="GO:0051015">
    <property type="term" value="F:actin filament binding"/>
    <property type="evidence" value="ECO:0007669"/>
    <property type="project" value="TreeGrafter"/>
</dbReference>
<dbReference type="EMBL" id="BNCP01000063">
    <property type="protein sequence ID" value="GIL91293.1"/>
    <property type="molecule type" value="Genomic_DNA"/>
</dbReference>
<dbReference type="GO" id="GO:0016460">
    <property type="term" value="C:myosin II complex"/>
    <property type="evidence" value="ECO:0007669"/>
    <property type="project" value="TreeGrafter"/>
</dbReference>
<dbReference type="Gene3D" id="1.20.1170.10">
    <property type="match status" value="1"/>
</dbReference>
<keyword evidence="1" id="KW-0175">Coiled coil</keyword>
<feature type="compositionally biased region" description="Low complexity" evidence="2">
    <location>
        <begin position="200"/>
        <end position="211"/>
    </location>
</feature>
<feature type="domain" description="C2 NT-type" evidence="3">
    <location>
        <begin position="7"/>
        <end position="146"/>
    </location>
</feature>
<evidence type="ECO:0000313" key="5">
    <source>
        <dbReference type="Proteomes" id="UP000747110"/>
    </source>
</evidence>
<dbReference type="PROSITE" id="PS51840">
    <property type="entry name" value="C2_NT"/>
    <property type="match status" value="1"/>
</dbReference>
<feature type="compositionally biased region" description="Low complexity" evidence="2">
    <location>
        <begin position="409"/>
        <end position="429"/>
    </location>
</feature>
<dbReference type="GO" id="GO:0032982">
    <property type="term" value="C:myosin filament"/>
    <property type="evidence" value="ECO:0007669"/>
    <property type="project" value="TreeGrafter"/>
</dbReference>
<dbReference type="PANTHER" id="PTHR45615:SF40">
    <property type="entry name" value="MYOSIN HEAVY CHAIN, NON-MUSCLE"/>
    <property type="match status" value="1"/>
</dbReference>
<feature type="compositionally biased region" description="Acidic residues" evidence="2">
    <location>
        <begin position="435"/>
        <end position="444"/>
    </location>
</feature>
<feature type="coiled-coil region" evidence="1">
    <location>
        <begin position="643"/>
        <end position="1012"/>
    </location>
</feature>
<name>A0A8J4CY19_9CHLO</name>
<dbReference type="GO" id="GO:0000146">
    <property type="term" value="F:microfilament motor activity"/>
    <property type="evidence" value="ECO:0007669"/>
    <property type="project" value="TreeGrafter"/>
</dbReference>
<feature type="compositionally biased region" description="Low complexity" evidence="2">
    <location>
        <begin position="484"/>
        <end position="495"/>
    </location>
</feature>
<feature type="compositionally biased region" description="Basic and acidic residues" evidence="2">
    <location>
        <begin position="169"/>
        <end position="186"/>
    </location>
</feature>
<dbReference type="GO" id="GO:0005737">
    <property type="term" value="C:cytoplasm"/>
    <property type="evidence" value="ECO:0007669"/>
    <property type="project" value="TreeGrafter"/>
</dbReference>
<accession>A0A8J4CY19</accession>
<dbReference type="Proteomes" id="UP000747110">
    <property type="component" value="Unassembled WGS sequence"/>
</dbReference>
<evidence type="ECO:0000256" key="2">
    <source>
        <dbReference type="SAM" id="MobiDB-lite"/>
    </source>
</evidence>
<evidence type="ECO:0000313" key="4">
    <source>
        <dbReference type="EMBL" id="GIL91293.1"/>
    </source>
</evidence>
<keyword evidence="5" id="KW-1185">Reference proteome</keyword>
<proteinExistence type="predicted"/>
<organism evidence="4 5">
    <name type="scientific">Volvox reticuliferus</name>
    <dbReference type="NCBI Taxonomy" id="1737510"/>
    <lineage>
        <taxon>Eukaryota</taxon>
        <taxon>Viridiplantae</taxon>
        <taxon>Chlorophyta</taxon>
        <taxon>core chlorophytes</taxon>
        <taxon>Chlorophyceae</taxon>
        <taxon>CS clade</taxon>
        <taxon>Chlamydomonadales</taxon>
        <taxon>Volvocaceae</taxon>
        <taxon>Volvox</taxon>
    </lineage>
</organism>
<reference evidence="4" key="1">
    <citation type="journal article" date="2021" name="Proc. Natl. Acad. Sci. U.S.A.">
        <title>Three genomes in the algal genus Volvox reveal the fate of a haploid sex-determining region after a transition to homothallism.</title>
        <authorList>
            <person name="Yamamoto K."/>
            <person name="Hamaji T."/>
            <person name="Kawai-Toyooka H."/>
            <person name="Matsuzaki R."/>
            <person name="Takahashi F."/>
            <person name="Nishimura Y."/>
            <person name="Kawachi M."/>
            <person name="Noguchi H."/>
            <person name="Minakuchi Y."/>
            <person name="Umen J.G."/>
            <person name="Toyoda A."/>
            <person name="Nozaki H."/>
        </authorList>
    </citation>
    <scope>NUCLEOTIDE SEQUENCE</scope>
    <source>
        <strain evidence="4">NIES-3786</strain>
    </source>
</reference>
<evidence type="ECO:0000259" key="3">
    <source>
        <dbReference type="PROSITE" id="PS51840"/>
    </source>
</evidence>
<comment type="caution">
    <text evidence="4">The sequence shown here is derived from an EMBL/GenBank/DDBJ whole genome shotgun (WGS) entry which is preliminary data.</text>
</comment>
<feature type="compositionally biased region" description="Polar residues" evidence="2">
    <location>
        <begin position="447"/>
        <end position="460"/>
    </location>
</feature>
<dbReference type="PANTHER" id="PTHR45615">
    <property type="entry name" value="MYOSIN HEAVY CHAIN, NON-MUSCLE"/>
    <property type="match status" value="1"/>
</dbReference>
<dbReference type="InterPro" id="IPR019448">
    <property type="entry name" value="NT-C2"/>
</dbReference>
<dbReference type="Pfam" id="PF10358">
    <property type="entry name" value="NT-C2"/>
    <property type="match status" value="1"/>
</dbReference>
<sequence length="1026" mass="111891">MFGKILRAGKGGHGVKYKIDLQVVQLENLPTSIRKCRVVWARSAKLQMTDIKDVRGSVASFKQTLTQVTTIYRDKAGKYEPKEYELKVQVPGKSSTDSPVTVGKSVLDMAKYCKDETTTQSAMVPIAFKIGTSTTGYLRLLITTIFLGDSNEDGGTEVSGLTGLTSDHGSMREQDLEGFGDEEHAKFTKKARTSKREEASTSATGSSGRGSSNKRAEGPRGHKPLPPTAEEEDSDLEDKPEAEPALTTVKSGRRKPSAARSPEIEEAEEASDNPFAKKKPTVQKVPAKVWEDDEDVSPLNSDVSDSEPPKPATRSKKVEGPDQSLDDMKTSLFSTKKTAGSTVKGVAGASAVAAAPSSKGSSSKANKIPTPSPPPPVENEDDESLRDDLFSAKPKGGLATASTKRKGAVAKPSAAAAAAGAGKQQKSKATLPSPPEDDDEEDEDLHSSNTAAQYTGATQKPRSKAVESSDAPVAKGSSLLTRAGSKQDSSKGGSDAELEQLRKQVSQLEKQLLDEQVAKDDLNKKMQKYADKIADLEDQLAEGDLTELYAQMKEMEEKHQAEIKGMEAKYQTEIKELMERHLTEVAELDEQHQAEVAELQRAASESGRRRGGASVEEIERLKAELTEQDALFETRTRKMAAEHAAANAAREAAETKLAAANKMIDDSLLAATKQQQENKTLQEEIARLKRQIEDASMWDTSAAVAAATAVSNNGRRGSEAEAELEELRERVEELEEENARLQKLVSTRGRASRAASDAEDKKRLEELQAANRKLEAVCDDLEEKAHVAQERAQVLKTELEAAKEKIRGLEAAAAALQKRMEDEVAGPGRQSKEKVADLEARVSRLEREKATLEEQLEEEWATRKELEKNLKNKLDRAGDDEAAQTVAAFEVKYNRLKERYKMLEDSSQEELDELQDQLTEALSQVGDLQRQVKQLQTQVAQTRSAGAAGGAANVEELRNLRSENERLVQQLVSKTMELAELSESEITIKRELARLQEVNRKLAQKATTLEAQAAVAQAGKPAKGKK</sequence>
<protein>
    <recommendedName>
        <fullName evidence="3">C2 NT-type domain-containing protein</fullName>
    </recommendedName>
</protein>
<feature type="compositionally biased region" description="Low complexity" evidence="2">
    <location>
        <begin position="339"/>
        <end position="365"/>
    </location>
</feature>
<dbReference type="OrthoDB" id="540141at2759"/>
<evidence type="ECO:0000256" key="1">
    <source>
        <dbReference type="SAM" id="Coils"/>
    </source>
</evidence>
<dbReference type="AlphaFoldDB" id="A0A8J4CY19"/>
<gene>
    <name evidence="4" type="ORF">Vretifemale_18861</name>
</gene>
<feature type="region of interest" description="Disordered" evidence="2">
    <location>
        <begin position="151"/>
        <end position="502"/>
    </location>
</feature>